<evidence type="ECO:0000313" key="2">
    <source>
        <dbReference type="Proteomes" id="UP000799779"/>
    </source>
</evidence>
<proteinExistence type="predicted"/>
<dbReference type="EMBL" id="ML977598">
    <property type="protein sequence ID" value="KAF1999164.1"/>
    <property type="molecule type" value="Genomic_DNA"/>
</dbReference>
<organism evidence="1 2">
    <name type="scientific">Amniculicola lignicola CBS 123094</name>
    <dbReference type="NCBI Taxonomy" id="1392246"/>
    <lineage>
        <taxon>Eukaryota</taxon>
        <taxon>Fungi</taxon>
        <taxon>Dikarya</taxon>
        <taxon>Ascomycota</taxon>
        <taxon>Pezizomycotina</taxon>
        <taxon>Dothideomycetes</taxon>
        <taxon>Pleosporomycetidae</taxon>
        <taxon>Pleosporales</taxon>
        <taxon>Amniculicolaceae</taxon>
        <taxon>Amniculicola</taxon>
    </lineage>
</organism>
<name>A0A6A5WE33_9PLEO</name>
<keyword evidence="2" id="KW-1185">Reference proteome</keyword>
<evidence type="ECO:0000313" key="1">
    <source>
        <dbReference type="EMBL" id="KAF1999164.1"/>
    </source>
</evidence>
<reference evidence="1" key="1">
    <citation type="journal article" date="2020" name="Stud. Mycol.">
        <title>101 Dothideomycetes genomes: a test case for predicting lifestyles and emergence of pathogens.</title>
        <authorList>
            <person name="Haridas S."/>
            <person name="Albert R."/>
            <person name="Binder M."/>
            <person name="Bloem J."/>
            <person name="Labutti K."/>
            <person name="Salamov A."/>
            <person name="Andreopoulos B."/>
            <person name="Baker S."/>
            <person name="Barry K."/>
            <person name="Bills G."/>
            <person name="Bluhm B."/>
            <person name="Cannon C."/>
            <person name="Castanera R."/>
            <person name="Culley D."/>
            <person name="Daum C."/>
            <person name="Ezra D."/>
            <person name="Gonzalez J."/>
            <person name="Henrissat B."/>
            <person name="Kuo A."/>
            <person name="Liang C."/>
            <person name="Lipzen A."/>
            <person name="Lutzoni F."/>
            <person name="Magnuson J."/>
            <person name="Mondo S."/>
            <person name="Nolan M."/>
            <person name="Ohm R."/>
            <person name="Pangilinan J."/>
            <person name="Park H.-J."/>
            <person name="Ramirez L."/>
            <person name="Alfaro M."/>
            <person name="Sun H."/>
            <person name="Tritt A."/>
            <person name="Yoshinaga Y."/>
            <person name="Zwiers L.-H."/>
            <person name="Turgeon B."/>
            <person name="Goodwin S."/>
            <person name="Spatafora J."/>
            <person name="Crous P."/>
            <person name="Grigoriev I."/>
        </authorList>
    </citation>
    <scope>NUCLEOTIDE SEQUENCE</scope>
    <source>
        <strain evidence="1">CBS 123094</strain>
    </source>
</reference>
<dbReference type="Proteomes" id="UP000799779">
    <property type="component" value="Unassembled WGS sequence"/>
</dbReference>
<sequence length="86" mass="9761">MQNDPDVNLPPPSPDVTGWRDQRRLHEKELHRSNVPGTSRCIHSRTSACMLALKKCILSMNEVSILDIAMIYRTKSPKDKLTHAPL</sequence>
<protein>
    <submittedName>
        <fullName evidence="1">Uncharacterized protein</fullName>
    </submittedName>
</protein>
<gene>
    <name evidence="1" type="ORF">P154DRAFT_523559</name>
</gene>
<accession>A0A6A5WE33</accession>
<dbReference type="AlphaFoldDB" id="A0A6A5WE33"/>